<dbReference type="CDD" id="cd23081">
    <property type="entry name" value="cpPDZ_EcRseP-like"/>
    <property type="match status" value="1"/>
</dbReference>
<evidence type="ECO:0000256" key="4">
    <source>
        <dbReference type="ARBA" id="ARBA00022670"/>
    </source>
</evidence>
<comment type="similarity">
    <text evidence="3 11">Belongs to the peptidase M50B family.</text>
</comment>
<dbReference type="PANTHER" id="PTHR42837">
    <property type="entry name" value="REGULATOR OF SIGMA-E PROTEASE RSEP"/>
    <property type="match status" value="1"/>
</dbReference>
<dbReference type="GO" id="GO:0006508">
    <property type="term" value="P:proteolysis"/>
    <property type="evidence" value="ECO:0007669"/>
    <property type="project" value="UniProtKB-KW"/>
</dbReference>
<evidence type="ECO:0000256" key="5">
    <source>
        <dbReference type="ARBA" id="ARBA00022692"/>
    </source>
</evidence>
<dbReference type="AlphaFoldDB" id="A0A0R2AMV1"/>
<feature type="transmembrane region" description="Helical" evidence="11">
    <location>
        <begin position="348"/>
        <end position="370"/>
    </location>
</feature>
<dbReference type="EMBL" id="AYYQ01000035">
    <property type="protein sequence ID" value="KRM67810.1"/>
    <property type="molecule type" value="Genomic_DNA"/>
</dbReference>
<keyword evidence="10 11" id="KW-0472">Membrane</keyword>
<dbReference type="CDD" id="cd06163">
    <property type="entry name" value="S2P-M50_PDZ_RseP-like"/>
    <property type="match status" value="1"/>
</dbReference>
<comment type="subcellular location">
    <subcellularLocation>
        <location evidence="2">Membrane</location>
        <topology evidence="2">Multi-pass membrane protein</topology>
    </subcellularLocation>
</comment>
<keyword evidence="9 11" id="KW-0482">Metalloprotease</keyword>
<dbReference type="InterPro" id="IPR008915">
    <property type="entry name" value="Peptidase_M50"/>
</dbReference>
<feature type="domain" description="PDZ" evidence="12">
    <location>
        <begin position="190"/>
        <end position="265"/>
    </location>
</feature>
<evidence type="ECO:0000256" key="7">
    <source>
        <dbReference type="ARBA" id="ARBA00022833"/>
    </source>
</evidence>
<dbReference type="Pfam" id="PF02163">
    <property type="entry name" value="Peptidase_M50"/>
    <property type="match status" value="1"/>
</dbReference>
<feature type="transmembrane region" description="Helical" evidence="11">
    <location>
        <begin position="318"/>
        <end position="341"/>
    </location>
</feature>
<comment type="cofactor">
    <cofactor evidence="1 11">
        <name>Zn(2+)</name>
        <dbReference type="ChEBI" id="CHEBI:29105"/>
    </cofactor>
</comment>
<dbReference type="PATRIC" id="fig|1423781.4.peg.543"/>
<evidence type="ECO:0000256" key="11">
    <source>
        <dbReference type="RuleBase" id="RU362031"/>
    </source>
</evidence>
<organism evidence="13 14">
    <name type="scientific">Apilactobacillus ozensis DSM 23829 = JCM 17196</name>
    <dbReference type="NCBI Taxonomy" id="1423781"/>
    <lineage>
        <taxon>Bacteria</taxon>
        <taxon>Bacillati</taxon>
        <taxon>Bacillota</taxon>
        <taxon>Bacilli</taxon>
        <taxon>Lactobacillales</taxon>
        <taxon>Lactobacillaceae</taxon>
        <taxon>Apilactobacillus</taxon>
    </lineage>
</organism>
<dbReference type="EC" id="3.4.24.-" evidence="11"/>
<reference evidence="13 14" key="1">
    <citation type="journal article" date="2015" name="Genome Announc.">
        <title>Expanding the biotechnology potential of lactobacilli through comparative genomics of 213 strains and associated genera.</title>
        <authorList>
            <person name="Sun Z."/>
            <person name="Harris H.M."/>
            <person name="McCann A."/>
            <person name="Guo C."/>
            <person name="Argimon S."/>
            <person name="Zhang W."/>
            <person name="Yang X."/>
            <person name="Jeffery I.B."/>
            <person name="Cooney J.C."/>
            <person name="Kagawa T.F."/>
            <person name="Liu W."/>
            <person name="Song Y."/>
            <person name="Salvetti E."/>
            <person name="Wrobel A."/>
            <person name="Rasinkangas P."/>
            <person name="Parkhill J."/>
            <person name="Rea M.C."/>
            <person name="O'Sullivan O."/>
            <person name="Ritari J."/>
            <person name="Douillard F.P."/>
            <person name="Paul Ross R."/>
            <person name="Yang R."/>
            <person name="Briner A.E."/>
            <person name="Felis G.E."/>
            <person name="de Vos W.M."/>
            <person name="Barrangou R."/>
            <person name="Klaenhammer T.R."/>
            <person name="Caufield P.W."/>
            <person name="Cui Y."/>
            <person name="Zhang H."/>
            <person name="O'Toole P.W."/>
        </authorList>
    </citation>
    <scope>NUCLEOTIDE SEQUENCE [LARGE SCALE GENOMIC DNA]</scope>
    <source>
        <strain evidence="13 14">DSM 23829</strain>
    </source>
</reference>
<dbReference type="InterPro" id="IPR004387">
    <property type="entry name" value="Pept_M50_Zn"/>
</dbReference>
<dbReference type="GO" id="GO:0046872">
    <property type="term" value="F:metal ion binding"/>
    <property type="evidence" value="ECO:0007669"/>
    <property type="project" value="UniProtKB-KW"/>
</dbReference>
<name>A0A0R2AMV1_9LACO</name>
<dbReference type="PANTHER" id="PTHR42837:SF2">
    <property type="entry name" value="MEMBRANE METALLOPROTEASE ARASP2, CHLOROPLASTIC-RELATED"/>
    <property type="match status" value="1"/>
</dbReference>
<sequence>MLLITTIISFIIVFGLLVIVHEFGHFIVAKKSGIMVREFSIGMGPKIFYYRKNNTTYTWRLLPLGGYVRMAGSADNESQEIKPGTPISLKFNSDNNEVISINTSHKQTLFNGVPLTVTKADLEKDLFIEGFENADESEKKTFKVNHDATIIEEDGTEVQIAPEDVQFQNAPLFRRILTNFAGVFNNVLLAIVAFTVVSFMQGGVSSYTNKVNLASNDSIAAKAGLQNNDKILKINDAKVNNWYDLTKQIQAKPNQKIALDVERNNQSRKINLKTGSSEYNNKKVGVIGITQTTDNSFTAKITSGFTQTWRMTTTLVSALYYMIVGHFSLNDLGGPVAIFASTSQAAKLGVLGVVNLLAFLSINLAIMNLIPIPALDGGKILLNIIEAIRRKPVSEKVETIITVVGAVFLLILMLLVTFNDIQRYFIR</sequence>
<evidence type="ECO:0000259" key="12">
    <source>
        <dbReference type="SMART" id="SM00228"/>
    </source>
</evidence>
<dbReference type="GO" id="GO:0016020">
    <property type="term" value="C:membrane"/>
    <property type="evidence" value="ECO:0007669"/>
    <property type="project" value="UniProtKB-SubCell"/>
</dbReference>
<dbReference type="InterPro" id="IPR041489">
    <property type="entry name" value="PDZ_6"/>
</dbReference>
<comment type="caution">
    <text evidence="13">The sequence shown here is derived from an EMBL/GenBank/DDBJ whole genome shotgun (WGS) entry which is preliminary data.</text>
</comment>
<dbReference type="Pfam" id="PF17820">
    <property type="entry name" value="PDZ_6"/>
    <property type="match status" value="1"/>
</dbReference>
<evidence type="ECO:0000256" key="3">
    <source>
        <dbReference type="ARBA" id="ARBA00007931"/>
    </source>
</evidence>
<protein>
    <recommendedName>
        <fullName evidence="11">Zinc metalloprotease</fullName>
        <ecNumber evidence="11">3.4.24.-</ecNumber>
    </recommendedName>
</protein>
<dbReference type="SMART" id="SM00228">
    <property type="entry name" value="PDZ"/>
    <property type="match status" value="1"/>
</dbReference>
<dbReference type="InterPro" id="IPR036034">
    <property type="entry name" value="PDZ_sf"/>
</dbReference>
<feature type="transmembrane region" description="Helical" evidence="11">
    <location>
        <begin position="6"/>
        <end position="28"/>
    </location>
</feature>
<evidence type="ECO:0000256" key="9">
    <source>
        <dbReference type="ARBA" id="ARBA00023049"/>
    </source>
</evidence>
<keyword evidence="11" id="KW-0479">Metal-binding</keyword>
<evidence type="ECO:0000256" key="1">
    <source>
        <dbReference type="ARBA" id="ARBA00001947"/>
    </source>
</evidence>
<keyword evidence="6 11" id="KW-0378">Hydrolase</keyword>
<accession>A0A0R2AMV1</accession>
<keyword evidence="4 13" id="KW-0645">Protease</keyword>
<evidence type="ECO:0000256" key="8">
    <source>
        <dbReference type="ARBA" id="ARBA00022989"/>
    </source>
</evidence>
<dbReference type="GO" id="GO:0004222">
    <property type="term" value="F:metalloendopeptidase activity"/>
    <property type="evidence" value="ECO:0007669"/>
    <property type="project" value="InterPro"/>
</dbReference>
<keyword evidence="8 11" id="KW-1133">Transmembrane helix</keyword>
<evidence type="ECO:0000313" key="14">
    <source>
        <dbReference type="Proteomes" id="UP000052012"/>
    </source>
</evidence>
<evidence type="ECO:0000313" key="13">
    <source>
        <dbReference type="EMBL" id="KRM67810.1"/>
    </source>
</evidence>
<feature type="transmembrane region" description="Helical" evidence="11">
    <location>
        <begin position="399"/>
        <end position="418"/>
    </location>
</feature>
<evidence type="ECO:0000256" key="2">
    <source>
        <dbReference type="ARBA" id="ARBA00004141"/>
    </source>
</evidence>
<proteinExistence type="inferred from homology"/>
<evidence type="ECO:0000256" key="6">
    <source>
        <dbReference type="ARBA" id="ARBA00022801"/>
    </source>
</evidence>
<feature type="transmembrane region" description="Helical" evidence="11">
    <location>
        <begin position="176"/>
        <end position="200"/>
    </location>
</feature>
<gene>
    <name evidence="13" type="ORF">FD06_GL000530</name>
</gene>
<keyword evidence="14" id="KW-1185">Reference proteome</keyword>
<keyword evidence="7 11" id="KW-0862">Zinc</keyword>
<dbReference type="Gene3D" id="2.30.42.10">
    <property type="match status" value="1"/>
</dbReference>
<keyword evidence="5 11" id="KW-0812">Transmembrane</keyword>
<dbReference type="InterPro" id="IPR001478">
    <property type="entry name" value="PDZ"/>
</dbReference>
<dbReference type="NCBIfam" id="TIGR00054">
    <property type="entry name" value="RIP metalloprotease RseP"/>
    <property type="match status" value="1"/>
</dbReference>
<dbReference type="SUPFAM" id="SSF50156">
    <property type="entry name" value="PDZ domain-like"/>
    <property type="match status" value="1"/>
</dbReference>
<evidence type="ECO:0000256" key="10">
    <source>
        <dbReference type="ARBA" id="ARBA00023136"/>
    </source>
</evidence>
<dbReference type="STRING" id="1423781.FD06_GL000530"/>
<dbReference type="Proteomes" id="UP000052012">
    <property type="component" value="Unassembled WGS sequence"/>
</dbReference>